<dbReference type="Gene3D" id="3.40.50.300">
    <property type="entry name" value="P-loop containing nucleotide triphosphate hydrolases"/>
    <property type="match status" value="1"/>
</dbReference>
<comment type="caution">
    <text evidence="3">The sequence shown here is derived from an EMBL/GenBank/DDBJ whole genome shotgun (WGS) entry which is preliminary data.</text>
</comment>
<keyword evidence="4" id="KW-1185">Reference proteome</keyword>
<dbReference type="Proteomes" id="UP000237347">
    <property type="component" value="Unassembled WGS sequence"/>
</dbReference>
<dbReference type="InterPro" id="IPR008808">
    <property type="entry name" value="Powdery_mildew-R_dom"/>
</dbReference>
<dbReference type="InterPro" id="IPR027417">
    <property type="entry name" value="P-loop_NTPase"/>
</dbReference>
<dbReference type="AlphaFoldDB" id="A0AAW0JF13"/>
<feature type="domain" description="RPW8" evidence="2">
    <location>
        <begin position="1"/>
        <end position="110"/>
    </location>
</feature>
<proteinExistence type="predicted"/>
<organism evidence="3 4">
    <name type="scientific">Quercus suber</name>
    <name type="common">Cork oak</name>
    <dbReference type="NCBI Taxonomy" id="58331"/>
    <lineage>
        <taxon>Eukaryota</taxon>
        <taxon>Viridiplantae</taxon>
        <taxon>Streptophyta</taxon>
        <taxon>Embryophyta</taxon>
        <taxon>Tracheophyta</taxon>
        <taxon>Spermatophyta</taxon>
        <taxon>Magnoliopsida</taxon>
        <taxon>eudicotyledons</taxon>
        <taxon>Gunneridae</taxon>
        <taxon>Pentapetalae</taxon>
        <taxon>rosids</taxon>
        <taxon>fabids</taxon>
        <taxon>Fagales</taxon>
        <taxon>Fagaceae</taxon>
        <taxon>Quercus</taxon>
    </lineage>
</organism>
<sequence length="210" mass="23702">MLGRLAPTVTDIERLNQQLNRPVEETQSLIEEMTKGGELVPECLQIPRWNLYLRFKYSSKLTKLEEDILRYCQVDLQLPDTRTGLETRKIVSDISQRMDSIASVETPKVSFAVHEPPDFTVGFDMPMKELKTLLLKEEVQLLLLTAPGGCGKTTLVQMLCQDEIIKEALAGIWRVVEDIIRDLTELRSAVADEGERPSEAREGPKGGDFS</sequence>
<evidence type="ECO:0000313" key="4">
    <source>
        <dbReference type="Proteomes" id="UP000237347"/>
    </source>
</evidence>
<name>A0AAW0JF13_QUESU</name>
<gene>
    <name evidence="3" type="primary">DAR5_7</name>
    <name evidence="3" type="ORF">CFP56_034078</name>
</gene>
<feature type="compositionally biased region" description="Basic and acidic residues" evidence="1">
    <location>
        <begin position="193"/>
        <end position="210"/>
    </location>
</feature>
<reference evidence="3 4" key="1">
    <citation type="journal article" date="2018" name="Sci. Data">
        <title>The draft genome sequence of cork oak.</title>
        <authorList>
            <person name="Ramos A.M."/>
            <person name="Usie A."/>
            <person name="Barbosa P."/>
            <person name="Barros P.M."/>
            <person name="Capote T."/>
            <person name="Chaves I."/>
            <person name="Simoes F."/>
            <person name="Abreu I."/>
            <person name="Carrasquinho I."/>
            <person name="Faro C."/>
            <person name="Guimaraes J.B."/>
            <person name="Mendonca D."/>
            <person name="Nobrega F."/>
            <person name="Rodrigues L."/>
            <person name="Saibo N.J.M."/>
            <person name="Varela M.C."/>
            <person name="Egas C."/>
            <person name="Matos J."/>
            <person name="Miguel C.M."/>
            <person name="Oliveira M.M."/>
            <person name="Ricardo C.P."/>
            <person name="Goncalves S."/>
        </authorList>
    </citation>
    <scope>NUCLEOTIDE SEQUENCE [LARGE SCALE GENOMIC DNA]</scope>
    <source>
        <strain evidence="4">cv. HL8</strain>
    </source>
</reference>
<accession>A0AAW0JF13</accession>
<feature type="region of interest" description="Disordered" evidence="1">
    <location>
        <begin position="190"/>
        <end position="210"/>
    </location>
</feature>
<dbReference type="PROSITE" id="PS51153">
    <property type="entry name" value="RPW8"/>
    <property type="match status" value="1"/>
</dbReference>
<dbReference type="EMBL" id="PKMF04000594">
    <property type="protein sequence ID" value="KAK7824706.1"/>
    <property type="molecule type" value="Genomic_DNA"/>
</dbReference>
<evidence type="ECO:0000259" key="2">
    <source>
        <dbReference type="PROSITE" id="PS51153"/>
    </source>
</evidence>
<protein>
    <submittedName>
        <fullName evidence="3">Protein da1-related 5</fullName>
    </submittedName>
</protein>
<dbReference type="Pfam" id="PF05659">
    <property type="entry name" value="RPW8"/>
    <property type="match status" value="1"/>
</dbReference>
<evidence type="ECO:0000313" key="3">
    <source>
        <dbReference type="EMBL" id="KAK7824706.1"/>
    </source>
</evidence>
<dbReference type="SUPFAM" id="SSF52540">
    <property type="entry name" value="P-loop containing nucleoside triphosphate hydrolases"/>
    <property type="match status" value="1"/>
</dbReference>
<evidence type="ECO:0000256" key="1">
    <source>
        <dbReference type="SAM" id="MobiDB-lite"/>
    </source>
</evidence>